<dbReference type="EMBL" id="JARVKF010000440">
    <property type="protein sequence ID" value="KAK9413337.1"/>
    <property type="molecule type" value="Genomic_DNA"/>
</dbReference>
<sequence length="511" mass="56720">MGSTDQRTQPLAGIDKVAVIGAGISGITSAAHLLRQGLQVTVFERSSQTGGVWHYDDRVANEPAYPNSQAPAPNPENLGNWPHGVQSSKLKTFEEASIEHAPPGPCYQGLRNNVPTTLMRSTLMNWPEGTPEIVSQDLIDQYLRGLALYTGVQDHIVFDTTVDNISKDSGLGKWIVKTRTLRKTGADFEFLGRKWEFDAVIVASGHYHEPKIPDIPGLKEWKERYPENISHSKRYRSPEQFRDKTVFVIGAGVSSLDVVRESNTVAKKVYQSARDGQFDIPASLLPEDVDRVGGIEKFVLRDGQASGEVVLKDGKVLTDIDAVVLGTGYITSYPFLGPLQDPTVSTEEADDKIIVSKDGLTTHNLHKDIFYIPDPTLVFVGVPYYTSTFSLFDFQAEVVSRFLAGKAALPKQEVLRAEYDERKAGLVEGSKTFHSLMRKEVPYMNGILEWINAEAKRLGFEPMRGVDERWLERYNFFMAEMTKKREGDSGEDKFTPAIPPGLRLVVGPASA</sequence>
<organism evidence="6 7">
    <name type="scientific">Seiridium unicorne</name>
    <dbReference type="NCBI Taxonomy" id="138068"/>
    <lineage>
        <taxon>Eukaryota</taxon>
        <taxon>Fungi</taxon>
        <taxon>Dikarya</taxon>
        <taxon>Ascomycota</taxon>
        <taxon>Pezizomycotina</taxon>
        <taxon>Sordariomycetes</taxon>
        <taxon>Xylariomycetidae</taxon>
        <taxon>Amphisphaeriales</taxon>
        <taxon>Sporocadaceae</taxon>
        <taxon>Seiridium</taxon>
    </lineage>
</organism>
<evidence type="ECO:0000256" key="4">
    <source>
        <dbReference type="ARBA" id="ARBA00022857"/>
    </source>
</evidence>
<reference evidence="6 7" key="1">
    <citation type="journal article" date="2024" name="J. Plant Pathol.">
        <title>Sequence and assembly of the genome of Seiridium unicorne, isolate CBS 538.82, causal agent of cypress canker disease.</title>
        <authorList>
            <person name="Scali E."/>
            <person name="Rocca G.D."/>
            <person name="Danti R."/>
            <person name="Garbelotto M."/>
            <person name="Barberini S."/>
            <person name="Baroncelli R."/>
            <person name="Emiliani G."/>
        </authorList>
    </citation>
    <scope>NUCLEOTIDE SEQUENCE [LARGE SCALE GENOMIC DNA]</scope>
    <source>
        <strain evidence="6 7">BM-138-508</strain>
    </source>
</reference>
<name>A0ABR2UFM0_9PEZI</name>
<protein>
    <submittedName>
        <fullName evidence="6">FAD dependent oxidoreductase domain-containing protein</fullName>
    </submittedName>
</protein>
<dbReference type="Pfam" id="PF00743">
    <property type="entry name" value="FMO-like"/>
    <property type="match status" value="3"/>
</dbReference>
<dbReference type="InterPro" id="IPR000960">
    <property type="entry name" value="Flavin_mOase"/>
</dbReference>
<dbReference type="PANTHER" id="PTHR23023">
    <property type="entry name" value="DIMETHYLANILINE MONOOXYGENASE"/>
    <property type="match status" value="1"/>
</dbReference>
<dbReference type="Proteomes" id="UP001408356">
    <property type="component" value="Unassembled WGS sequence"/>
</dbReference>
<keyword evidence="4" id="KW-0521">NADP</keyword>
<comment type="caution">
    <text evidence="6">The sequence shown here is derived from an EMBL/GenBank/DDBJ whole genome shotgun (WGS) entry which is preliminary data.</text>
</comment>
<evidence type="ECO:0000313" key="7">
    <source>
        <dbReference type="Proteomes" id="UP001408356"/>
    </source>
</evidence>
<dbReference type="Gene3D" id="3.50.50.60">
    <property type="entry name" value="FAD/NAD(P)-binding domain"/>
    <property type="match status" value="2"/>
</dbReference>
<evidence type="ECO:0000313" key="6">
    <source>
        <dbReference type="EMBL" id="KAK9413337.1"/>
    </source>
</evidence>
<keyword evidence="3" id="KW-0274">FAD</keyword>
<keyword evidence="5" id="KW-0560">Oxidoreductase</keyword>
<evidence type="ECO:0000256" key="2">
    <source>
        <dbReference type="ARBA" id="ARBA00022630"/>
    </source>
</evidence>
<dbReference type="PIRSF" id="PIRSF000332">
    <property type="entry name" value="FMO"/>
    <property type="match status" value="1"/>
</dbReference>
<dbReference type="PRINTS" id="PR00419">
    <property type="entry name" value="ADXRDTASE"/>
</dbReference>
<dbReference type="InterPro" id="IPR050346">
    <property type="entry name" value="FMO-like"/>
</dbReference>
<evidence type="ECO:0000256" key="5">
    <source>
        <dbReference type="ARBA" id="ARBA00023002"/>
    </source>
</evidence>
<keyword evidence="7" id="KW-1185">Reference proteome</keyword>
<proteinExistence type="inferred from homology"/>
<accession>A0ABR2UFM0</accession>
<evidence type="ECO:0000256" key="3">
    <source>
        <dbReference type="ARBA" id="ARBA00022827"/>
    </source>
</evidence>
<gene>
    <name evidence="6" type="ORF">SUNI508_02536</name>
</gene>
<keyword evidence="2" id="KW-0285">Flavoprotein</keyword>
<dbReference type="InterPro" id="IPR036188">
    <property type="entry name" value="FAD/NAD-bd_sf"/>
</dbReference>
<comment type="similarity">
    <text evidence="1">Belongs to the FMO family.</text>
</comment>
<dbReference type="InterPro" id="IPR020946">
    <property type="entry name" value="Flavin_mOase-like"/>
</dbReference>
<dbReference type="SUPFAM" id="SSF51905">
    <property type="entry name" value="FAD/NAD(P)-binding domain"/>
    <property type="match status" value="2"/>
</dbReference>
<evidence type="ECO:0000256" key="1">
    <source>
        <dbReference type="ARBA" id="ARBA00009183"/>
    </source>
</evidence>